<dbReference type="AlphaFoldDB" id="A0A1G2QJX3"/>
<gene>
    <name evidence="2" type="ORF">A2569_02765</name>
</gene>
<organism evidence="2 3">
    <name type="scientific">Candidatus Vogelbacteria bacterium RIFOXYD1_FULL_51_18</name>
    <dbReference type="NCBI Taxonomy" id="1802440"/>
    <lineage>
        <taxon>Bacteria</taxon>
        <taxon>Candidatus Vogeliibacteriota</taxon>
    </lineage>
</organism>
<sequence>MERLSLTSYVWKCILGAEVIYTLCLIGGYLPWRTQRGIELHHTLFETLPGFVWGNSTSILWGALAIAVFAVFFGSYMVWMHNSSLIK</sequence>
<evidence type="ECO:0000313" key="2">
    <source>
        <dbReference type="EMBL" id="OHA60846.1"/>
    </source>
</evidence>
<evidence type="ECO:0000313" key="3">
    <source>
        <dbReference type="Proteomes" id="UP000177090"/>
    </source>
</evidence>
<comment type="caution">
    <text evidence="2">The sequence shown here is derived from an EMBL/GenBank/DDBJ whole genome shotgun (WGS) entry which is preliminary data.</text>
</comment>
<dbReference type="Proteomes" id="UP000177090">
    <property type="component" value="Unassembled WGS sequence"/>
</dbReference>
<keyword evidence="1" id="KW-1133">Transmembrane helix</keyword>
<dbReference type="EMBL" id="MHTL01000008">
    <property type="protein sequence ID" value="OHA60846.1"/>
    <property type="molecule type" value="Genomic_DNA"/>
</dbReference>
<feature type="transmembrane region" description="Helical" evidence="1">
    <location>
        <begin position="9"/>
        <end position="30"/>
    </location>
</feature>
<accession>A0A1G2QJX3</accession>
<dbReference type="STRING" id="1802440.A2569_02765"/>
<protein>
    <submittedName>
        <fullName evidence="2">Uncharacterized protein</fullName>
    </submittedName>
</protein>
<evidence type="ECO:0000256" key="1">
    <source>
        <dbReference type="SAM" id="Phobius"/>
    </source>
</evidence>
<reference evidence="2 3" key="1">
    <citation type="journal article" date="2016" name="Nat. Commun.">
        <title>Thousands of microbial genomes shed light on interconnected biogeochemical processes in an aquifer system.</title>
        <authorList>
            <person name="Anantharaman K."/>
            <person name="Brown C.T."/>
            <person name="Hug L.A."/>
            <person name="Sharon I."/>
            <person name="Castelle C.J."/>
            <person name="Probst A.J."/>
            <person name="Thomas B.C."/>
            <person name="Singh A."/>
            <person name="Wilkins M.J."/>
            <person name="Karaoz U."/>
            <person name="Brodie E.L."/>
            <person name="Williams K.H."/>
            <person name="Hubbard S.S."/>
            <person name="Banfield J.F."/>
        </authorList>
    </citation>
    <scope>NUCLEOTIDE SEQUENCE [LARGE SCALE GENOMIC DNA]</scope>
</reference>
<feature type="transmembrane region" description="Helical" evidence="1">
    <location>
        <begin position="59"/>
        <end position="79"/>
    </location>
</feature>
<proteinExistence type="predicted"/>
<name>A0A1G2QJX3_9BACT</name>
<keyword evidence="1" id="KW-0472">Membrane</keyword>
<keyword evidence="1" id="KW-0812">Transmembrane</keyword>